<reference evidence="4 5" key="1">
    <citation type="submission" date="2019-03" db="EMBL/GenBank/DDBJ databases">
        <title>Draft Genome Sequence of Massilia arenosa sp. nov., a Novel Massilia Species Isolated from a Sandy-loam Maize Soil.</title>
        <authorList>
            <person name="Raths R."/>
            <person name="Peta V."/>
            <person name="Bucking H."/>
        </authorList>
    </citation>
    <scope>NUCLEOTIDE SEQUENCE [LARGE SCALE GENOMIC DNA]</scope>
    <source>
        <strain evidence="4 5">MC02</strain>
    </source>
</reference>
<feature type="domain" description="Peptidase M13 N-terminal" evidence="3">
    <location>
        <begin position="52"/>
        <end position="353"/>
    </location>
</feature>
<evidence type="ECO:0000313" key="5">
    <source>
        <dbReference type="Proteomes" id="UP000298438"/>
    </source>
</evidence>
<feature type="region of interest" description="Disordered" evidence="1">
    <location>
        <begin position="431"/>
        <end position="461"/>
    </location>
</feature>
<evidence type="ECO:0000256" key="1">
    <source>
        <dbReference type="SAM" id="MobiDB-lite"/>
    </source>
</evidence>
<dbReference type="PROSITE" id="PS51885">
    <property type="entry name" value="NEPRILYSIN"/>
    <property type="match status" value="1"/>
</dbReference>
<name>A0A4Y9SGV0_9BURK</name>
<feature type="chain" id="PRO_5021383825" description="Peptidase M13 N-terminal domain-containing protein" evidence="2">
    <location>
        <begin position="30"/>
        <end position="505"/>
    </location>
</feature>
<proteinExistence type="predicted"/>
<dbReference type="Pfam" id="PF05649">
    <property type="entry name" value="Peptidase_M13_N"/>
    <property type="match status" value="1"/>
</dbReference>
<sequence>MHTQHLSAHGLARVATVLALALSATAALAQPAPAPSPAPILQSVLDPAVNACDDFYRRACGGFIASTKLTPGRPSVDLANQQFEANLEHSFQKLFARDVSHDPELARLKTFYTSCMANTPADIALVKDWLARIDAAQTPARIQDLVLELSSIGVEPFFTYTGQPDRLQWDRYRGEIHNAFIWANAETVLRSFRAAGLPEDQAQRDAATVVAMVTALRKARGDRYDPSTAENPRTPAALAQLAPSVDWKRYLHMVGAPADRNVNVTAPGFLTAVEKELVTRTPAELRAYLRWMYLFSLRGELPAPYSAPFGDLGPNLRVQLENPAGRCRDATVRAMGVEFSRQYATRVLGMPARDAAPQDRRRNQDPSRGLGGRCAVAVPGGPRRHHPQAAAGRPEDRLPRPVACRRPLCAGRPRLPGQRAGGAALRTAARMVAPRHAAQPRRVGDDREPLGRRRHGGRAAGGAERLSRCVLEFGDHDRGLPGRPTLRWRRGARTELRDLRLGIRA</sequence>
<evidence type="ECO:0000256" key="2">
    <source>
        <dbReference type="SAM" id="SignalP"/>
    </source>
</evidence>
<dbReference type="GO" id="GO:0016485">
    <property type="term" value="P:protein processing"/>
    <property type="evidence" value="ECO:0007669"/>
    <property type="project" value="TreeGrafter"/>
</dbReference>
<dbReference type="Gene3D" id="1.10.1380.10">
    <property type="entry name" value="Neutral endopeptidase , domain2"/>
    <property type="match status" value="1"/>
</dbReference>
<protein>
    <recommendedName>
        <fullName evidence="3">Peptidase M13 N-terminal domain-containing protein</fullName>
    </recommendedName>
</protein>
<feature type="signal peptide" evidence="2">
    <location>
        <begin position="1"/>
        <end position="29"/>
    </location>
</feature>
<feature type="compositionally biased region" description="Basic and acidic residues" evidence="1">
    <location>
        <begin position="356"/>
        <end position="365"/>
    </location>
</feature>
<keyword evidence="2" id="KW-0732">Signal</keyword>
<dbReference type="RefSeq" id="WP_135206475.1">
    <property type="nucleotide sequence ID" value="NZ_SPVF01000097.1"/>
</dbReference>
<dbReference type="Gene3D" id="3.40.390.10">
    <property type="entry name" value="Collagenase (Catalytic Domain)"/>
    <property type="match status" value="1"/>
</dbReference>
<feature type="compositionally biased region" description="Basic and acidic residues" evidence="1">
    <location>
        <begin position="442"/>
        <end position="451"/>
    </location>
</feature>
<evidence type="ECO:0000259" key="3">
    <source>
        <dbReference type="Pfam" id="PF05649"/>
    </source>
</evidence>
<dbReference type="AlphaFoldDB" id="A0A4Y9SGV0"/>
<dbReference type="GO" id="GO:0004222">
    <property type="term" value="F:metalloendopeptidase activity"/>
    <property type="evidence" value="ECO:0007669"/>
    <property type="project" value="InterPro"/>
</dbReference>
<organism evidence="4 5">
    <name type="scientific">Zemynaea arenosa</name>
    <dbReference type="NCBI Taxonomy" id="2561931"/>
    <lineage>
        <taxon>Bacteria</taxon>
        <taxon>Pseudomonadati</taxon>
        <taxon>Pseudomonadota</taxon>
        <taxon>Betaproteobacteria</taxon>
        <taxon>Burkholderiales</taxon>
        <taxon>Oxalobacteraceae</taxon>
        <taxon>Telluria group</taxon>
        <taxon>Zemynaea</taxon>
    </lineage>
</organism>
<feature type="region of interest" description="Disordered" evidence="1">
    <location>
        <begin position="352"/>
        <end position="399"/>
    </location>
</feature>
<dbReference type="InterPro" id="IPR008753">
    <property type="entry name" value="Peptidase_M13_N"/>
</dbReference>
<dbReference type="Proteomes" id="UP000298438">
    <property type="component" value="Unassembled WGS sequence"/>
</dbReference>
<dbReference type="PANTHER" id="PTHR11733:SF133">
    <property type="entry name" value="PHOSPHATE-REGULATING NEUTRAL ENDOPEPTIDASE PHEX"/>
    <property type="match status" value="1"/>
</dbReference>
<gene>
    <name evidence="4" type="ORF">E4L96_06860</name>
</gene>
<dbReference type="InterPro" id="IPR042089">
    <property type="entry name" value="Peptidase_M13_dom_2"/>
</dbReference>
<dbReference type="SUPFAM" id="SSF55486">
    <property type="entry name" value="Metalloproteases ('zincins'), catalytic domain"/>
    <property type="match status" value="1"/>
</dbReference>
<accession>A0A4Y9SGV0</accession>
<dbReference type="PANTHER" id="PTHR11733">
    <property type="entry name" value="ZINC METALLOPROTEASE FAMILY M13 NEPRILYSIN-RELATED"/>
    <property type="match status" value="1"/>
</dbReference>
<dbReference type="InterPro" id="IPR024079">
    <property type="entry name" value="MetalloPept_cat_dom_sf"/>
</dbReference>
<dbReference type="GO" id="GO:0005886">
    <property type="term" value="C:plasma membrane"/>
    <property type="evidence" value="ECO:0007669"/>
    <property type="project" value="TreeGrafter"/>
</dbReference>
<keyword evidence="5" id="KW-1185">Reference proteome</keyword>
<dbReference type="OrthoDB" id="9775677at2"/>
<dbReference type="InterPro" id="IPR000718">
    <property type="entry name" value="Peptidase_M13"/>
</dbReference>
<dbReference type="EMBL" id="SPVF01000097">
    <property type="protein sequence ID" value="TFW23277.1"/>
    <property type="molecule type" value="Genomic_DNA"/>
</dbReference>
<evidence type="ECO:0000313" key="4">
    <source>
        <dbReference type="EMBL" id="TFW23277.1"/>
    </source>
</evidence>
<comment type="caution">
    <text evidence="4">The sequence shown here is derived from an EMBL/GenBank/DDBJ whole genome shotgun (WGS) entry which is preliminary data.</text>
</comment>